<protein>
    <submittedName>
        <fullName evidence="2">Uncharacterized protein</fullName>
    </submittedName>
</protein>
<keyword evidence="3" id="KW-1185">Reference proteome</keyword>
<dbReference type="Proteomes" id="UP001341840">
    <property type="component" value="Unassembled WGS sequence"/>
</dbReference>
<name>A0ABU6W5F8_9FABA</name>
<gene>
    <name evidence="2" type="ORF">PIB30_010031</name>
</gene>
<reference evidence="2 3" key="1">
    <citation type="journal article" date="2023" name="Plants (Basel)">
        <title>Bridging the Gap: Combining Genomics and Transcriptomics Approaches to Understand Stylosanthes scabra, an Orphan Legume from the Brazilian Caatinga.</title>
        <authorList>
            <person name="Ferreira-Neto J.R.C."/>
            <person name="da Silva M.D."/>
            <person name="Binneck E."/>
            <person name="de Melo N.F."/>
            <person name="da Silva R.H."/>
            <person name="de Melo A.L.T.M."/>
            <person name="Pandolfi V."/>
            <person name="Bustamante F.O."/>
            <person name="Brasileiro-Vidal A.C."/>
            <person name="Benko-Iseppon A.M."/>
        </authorList>
    </citation>
    <scope>NUCLEOTIDE SEQUENCE [LARGE SCALE GENOMIC DNA]</scope>
    <source>
        <tissue evidence="2">Leaves</tissue>
    </source>
</reference>
<organism evidence="2 3">
    <name type="scientific">Stylosanthes scabra</name>
    <dbReference type="NCBI Taxonomy" id="79078"/>
    <lineage>
        <taxon>Eukaryota</taxon>
        <taxon>Viridiplantae</taxon>
        <taxon>Streptophyta</taxon>
        <taxon>Embryophyta</taxon>
        <taxon>Tracheophyta</taxon>
        <taxon>Spermatophyta</taxon>
        <taxon>Magnoliopsida</taxon>
        <taxon>eudicotyledons</taxon>
        <taxon>Gunneridae</taxon>
        <taxon>Pentapetalae</taxon>
        <taxon>rosids</taxon>
        <taxon>fabids</taxon>
        <taxon>Fabales</taxon>
        <taxon>Fabaceae</taxon>
        <taxon>Papilionoideae</taxon>
        <taxon>50 kb inversion clade</taxon>
        <taxon>dalbergioids sensu lato</taxon>
        <taxon>Dalbergieae</taxon>
        <taxon>Pterocarpus clade</taxon>
        <taxon>Stylosanthes</taxon>
    </lineage>
</organism>
<comment type="caution">
    <text evidence="2">The sequence shown here is derived from an EMBL/GenBank/DDBJ whole genome shotgun (WGS) entry which is preliminary data.</text>
</comment>
<dbReference type="EMBL" id="JASCZI010181266">
    <property type="protein sequence ID" value="MED6180400.1"/>
    <property type="molecule type" value="Genomic_DNA"/>
</dbReference>
<feature type="region of interest" description="Disordered" evidence="1">
    <location>
        <begin position="68"/>
        <end position="99"/>
    </location>
</feature>
<accession>A0ABU6W5F8</accession>
<evidence type="ECO:0000313" key="2">
    <source>
        <dbReference type="EMBL" id="MED6180400.1"/>
    </source>
</evidence>
<sequence>MFPLLVPSESPPCQHFLHGLHIQSCQPFFLISHSLFQLRAHLATTSFMASTSKVADLNRTSFLLVQTTQTNQKDENSPNAPAHPSNPTFIHDSKVQNTT</sequence>
<evidence type="ECO:0000313" key="3">
    <source>
        <dbReference type="Proteomes" id="UP001341840"/>
    </source>
</evidence>
<proteinExistence type="predicted"/>
<evidence type="ECO:0000256" key="1">
    <source>
        <dbReference type="SAM" id="MobiDB-lite"/>
    </source>
</evidence>
<feature type="compositionally biased region" description="Low complexity" evidence="1">
    <location>
        <begin position="77"/>
        <end position="87"/>
    </location>
</feature>